<evidence type="ECO:0000313" key="3">
    <source>
        <dbReference type="EMBL" id="ESS71952.1"/>
    </source>
</evidence>
<proteinExistence type="predicted"/>
<evidence type="ECO:0000313" key="4">
    <source>
        <dbReference type="Proteomes" id="UP000017842"/>
    </source>
</evidence>
<dbReference type="STRING" id="1116472.MGMO_82c00030"/>
<dbReference type="Gene3D" id="3.55.50.30">
    <property type="match status" value="1"/>
</dbReference>
<sequence length="338" mass="38089">MKKLITANRDRLEQEAVDWLARLTSGEAVADDFVECANWRNRSHAHNQAYQKINTLWDQLDAPLLVWHEQTLSGTEEPALNQGNQATQSAPKRRLSKVWPKRFLAAAIVAWVTFSWFPDYLSYPLADYRTLIGEQKTVRLEDGSILHLNTDTAINVHYSASARHIELLQGEAAFEVSHDDHKPFIVASGNIQTRAVGTQFIVRYDNHQGLITLLEGKVQVSNTNKAEDGHNAITLNPNEQVAYQDNRFTPLPHGYPDGADAWLNGRLQMNFVTFGQAIDEINRYRRVKVRLLAPQLAQRKINAVIDLKQIDAWLEALESTLPVAVRQVGPLVLISSTG</sequence>
<dbReference type="eggNOG" id="COG3712">
    <property type="taxonomic scope" value="Bacteria"/>
</dbReference>
<dbReference type="InterPro" id="IPR012373">
    <property type="entry name" value="Ferrdict_sens_TM"/>
</dbReference>
<dbReference type="EMBL" id="AYLO01000079">
    <property type="protein sequence ID" value="ESS71952.1"/>
    <property type="molecule type" value="Genomic_DNA"/>
</dbReference>
<dbReference type="RefSeq" id="WP_023495002.1">
    <property type="nucleotide sequence ID" value="NZ_AYLO01000079.1"/>
</dbReference>
<dbReference type="PANTHER" id="PTHR30273">
    <property type="entry name" value="PERIPLASMIC SIGNAL SENSOR AND SIGMA FACTOR ACTIVATOR FECR-RELATED"/>
    <property type="match status" value="1"/>
</dbReference>
<dbReference type="PANTHER" id="PTHR30273:SF2">
    <property type="entry name" value="PROTEIN FECR"/>
    <property type="match status" value="1"/>
</dbReference>
<dbReference type="Pfam" id="PF16220">
    <property type="entry name" value="DUF4880"/>
    <property type="match status" value="1"/>
</dbReference>
<evidence type="ECO:0000259" key="1">
    <source>
        <dbReference type="Pfam" id="PF04773"/>
    </source>
</evidence>
<dbReference type="GO" id="GO:0016989">
    <property type="term" value="F:sigma factor antagonist activity"/>
    <property type="evidence" value="ECO:0007669"/>
    <property type="project" value="TreeGrafter"/>
</dbReference>
<dbReference type="Proteomes" id="UP000017842">
    <property type="component" value="Unassembled WGS sequence"/>
</dbReference>
<feature type="domain" description="FecR protein" evidence="1">
    <location>
        <begin position="127"/>
        <end position="219"/>
    </location>
</feature>
<dbReference type="InterPro" id="IPR006860">
    <property type="entry name" value="FecR"/>
</dbReference>
<keyword evidence="4" id="KW-1185">Reference proteome</keyword>
<protein>
    <submittedName>
        <fullName evidence="3">Anti-FecI sigma factor, FecR</fullName>
    </submittedName>
</protein>
<name>V5C0C5_9GAMM</name>
<dbReference type="PIRSF" id="PIRSF018266">
    <property type="entry name" value="FecR"/>
    <property type="match status" value="1"/>
</dbReference>
<gene>
    <name evidence="3" type="ORF">MGMO_82c00030</name>
</gene>
<evidence type="ECO:0000259" key="2">
    <source>
        <dbReference type="Pfam" id="PF16220"/>
    </source>
</evidence>
<dbReference type="Gene3D" id="2.60.120.1440">
    <property type="match status" value="1"/>
</dbReference>
<dbReference type="Pfam" id="PF04773">
    <property type="entry name" value="FecR"/>
    <property type="match status" value="1"/>
</dbReference>
<reference evidence="3 4" key="1">
    <citation type="journal article" date="2013" name="Genome Announc.">
        <title>Draft Genome Sequence of the Methanotrophic Gammaproteobacterium Methyloglobulus morosus DSM 22980 Strain KoM1.</title>
        <authorList>
            <person name="Poehlein A."/>
            <person name="Deutzmann J.S."/>
            <person name="Daniel R."/>
            <person name="Simeonova D.D."/>
        </authorList>
    </citation>
    <scope>NUCLEOTIDE SEQUENCE [LARGE SCALE GENOMIC DNA]</scope>
    <source>
        <strain evidence="3 4">KoM1</strain>
    </source>
</reference>
<dbReference type="AlphaFoldDB" id="V5C0C5"/>
<accession>V5C0C5</accession>
<dbReference type="InterPro" id="IPR032623">
    <property type="entry name" value="FecR_N"/>
</dbReference>
<dbReference type="OrthoDB" id="9771237at2"/>
<comment type="caution">
    <text evidence="3">The sequence shown here is derived from an EMBL/GenBank/DDBJ whole genome shotgun (WGS) entry which is preliminary data.</text>
</comment>
<organism evidence="3 4">
    <name type="scientific">Methyloglobulus morosus KoM1</name>
    <dbReference type="NCBI Taxonomy" id="1116472"/>
    <lineage>
        <taxon>Bacteria</taxon>
        <taxon>Pseudomonadati</taxon>
        <taxon>Pseudomonadota</taxon>
        <taxon>Gammaproteobacteria</taxon>
        <taxon>Methylococcales</taxon>
        <taxon>Methylococcaceae</taxon>
        <taxon>Methyloglobulus</taxon>
    </lineage>
</organism>
<feature type="domain" description="FecR N-terminal" evidence="2">
    <location>
        <begin position="14"/>
        <end position="55"/>
    </location>
</feature>